<keyword evidence="9" id="KW-1185">Reference proteome</keyword>
<dbReference type="Pfam" id="PF00528">
    <property type="entry name" value="BPD_transp_1"/>
    <property type="match status" value="1"/>
</dbReference>
<dbReference type="InterPro" id="IPR000515">
    <property type="entry name" value="MetI-like"/>
</dbReference>
<evidence type="ECO:0000256" key="6">
    <source>
        <dbReference type="RuleBase" id="RU363032"/>
    </source>
</evidence>
<feature type="transmembrane region" description="Helical" evidence="6">
    <location>
        <begin position="35"/>
        <end position="62"/>
    </location>
</feature>
<gene>
    <name evidence="8" type="ORF">ACFSUF_23825</name>
</gene>
<protein>
    <submittedName>
        <fullName evidence="8">ABC transporter permease</fullName>
    </submittedName>
</protein>
<reference evidence="9" key="1">
    <citation type="journal article" date="2019" name="Int. J. Syst. Evol. Microbiol.">
        <title>The Global Catalogue of Microorganisms (GCM) 10K type strain sequencing project: providing services to taxonomists for standard genome sequencing and annotation.</title>
        <authorList>
            <consortium name="The Broad Institute Genomics Platform"/>
            <consortium name="The Broad Institute Genome Sequencing Center for Infectious Disease"/>
            <person name="Wu L."/>
            <person name="Ma J."/>
        </authorList>
    </citation>
    <scope>NUCLEOTIDE SEQUENCE [LARGE SCALE GENOMIC DNA]</scope>
    <source>
        <strain evidence="9">KCTC 3950</strain>
    </source>
</reference>
<keyword evidence="3 6" id="KW-0812">Transmembrane</keyword>
<feature type="transmembrane region" description="Helical" evidence="6">
    <location>
        <begin position="231"/>
        <end position="253"/>
    </location>
</feature>
<evidence type="ECO:0000313" key="9">
    <source>
        <dbReference type="Proteomes" id="UP001597541"/>
    </source>
</evidence>
<dbReference type="CDD" id="cd06261">
    <property type="entry name" value="TM_PBP2"/>
    <property type="match status" value="1"/>
</dbReference>
<dbReference type="Gene3D" id="1.10.3720.10">
    <property type="entry name" value="MetI-like"/>
    <property type="match status" value="1"/>
</dbReference>
<feature type="transmembrane region" description="Helical" evidence="6">
    <location>
        <begin position="182"/>
        <end position="210"/>
    </location>
</feature>
<dbReference type="InterPro" id="IPR035906">
    <property type="entry name" value="MetI-like_sf"/>
</dbReference>
<dbReference type="EMBL" id="JBHUME010000019">
    <property type="protein sequence ID" value="MFD2615438.1"/>
    <property type="molecule type" value="Genomic_DNA"/>
</dbReference>
<evidence type="ECO:0000313" key="8">
    <source>
        <dbReference type="EMBL" id="MFD2615438.1"/>
    </source>
</evidence>
<dbReference type="PANTHER" id="PTHR43496">
    <property type="entry name" value="PROTEIN LPLB"/>
    <property type="match status" value="1"/>
</dbReference>
<evidence type="ECO:0000256" key="1">
    <source>
        <dbReference type="ARBA" id="ARBA00004141"/>
    </source>
</evidence>
<comment type="subcellular location">
    <subcellularLocation>
        <location evidence="6">Cell membrane</location>
        <topology evidence="6">Multi-pass membrane protein</topology>
    </subcellularLocation>
    <subcellularLocation>
        <location evidence="1">Membrane</location>
        <topology evidence="1">Multi-pass membrane protein</topology>
    </subcellularLocation>
</comment>
<feature type="transmembrane region" description="Helical" evidence="6">
    <location>
        <begin position="99"/>
        <end position="120"/>
    </location>
</feature>
<accession>A0ABW5PL34</accession>
<name>A0ABW5PL34_9BACL</name>
<feature type="transmembrane region" description="Helical" evidence="6">
    <location>
        <begin position="141"/>
        <end position="162"/>
    </location>
</feature>
<dbReference type="PANTHER" id="PTHR43496:SF1">
    <property type="entry name" value="POLYGALACTURONAN_RHAMNOGALACTURONAN TRANSPORT SYSTEM PERMEASE PROTEIN YTEP"/>
    <property type="match status" value="1"/>
</dbReference>
<evidence type="ECO:0000256" key="3">
    <source>
        <dbReference type="ARBA" id="ARBA00022692"/>
    </source>
</evidence>
<comment type="similarity">
    <text evidence="6">Belongs to the binding-protein-dependent transport system permease family.</text>
</comment>
<sequence length="323" mass="36594">MVSTTNEYLLKPAALPKTNTNRKNRVWNALKRDKYLYLLGLPGLLCLVIFKYFPMWGVLIAFQDYSPYMGFFKSEWVGFEHFQRFFNNPDFYQLLRNTLAINLLSLVFFFPIPIVLSLMLNEVRNEVFKRIVQSIVYLPHFLSWVIIAGLTFSLFATGEGLINQVLVSLGAKPVEWLTTPNYFWGFLTAQSVWKEAGWGTIIFLAAMANVDPHLYEAARMDGASRLQQMRNITLPAIQNVIVILLILKLGHIMDVGFEQVILLQNAAVSSVSDVFDTYIYRVGVKQGQFSYTTAVGLFKSAIGLLLVIGSNKLVKKAGGEGFY</sequence>
<dbReference type="SUPFAM" id="SSF161098">
    <property type="entry name" value="MetI-like"/>
    <property type="match status" value="1"/>
</dbReference>
<dbReference type="RefSeq" id="WP_377607318.1">
    <property type="nucleotide sequence ID" value="NZ_JBHUME010000019.1"/>
</dbReference>
<evidence type="ECO:0000256" key="4">
    <source>
        <dbReference type="ARBA" id="ARBA00022989"/>
    </source>
</evidence>
<keyword evidence="5 6" id="KW-0472">Membrane</keyword>
<dbReference type="Proteomes" id="UP001597541">
    <property type="component" value="Unassembled WGS sequence"/>
</dbReference>
<keyword evidence="4 6" id="KW-1133">Transmembrane helix</keyword>
<evidence type="ECO:0000256" key="5">
    <source>
        <dbReference type="ARBA" id="ARBA00023136"/>
    </source>
</evidence>
<comment type="caution">
    <text evidence="8">The sequence shown here is derived from an EMBL/GenBank/DDBJ whole genome shotgun (WGS) entry which is preliminary data.</text>
</comment>
<organism evidence="8 9">
    <name type="scientific">Paenibacillus gansuensis</name>
    <dbReference type="NCBI Taxonomy" id="306542"/>
    <lineage>
        <taxon>Bacteria</taxon>
        <taxon>Bacillati</taxon>
        <taxon>Bacillota</taxon>
        <taxon>Bacilli</taxon>
        <taxon>Bacillales</taxon>
        <taxon>Paenibacillaceae</taxon>
        <taxon>Paenibacillus</taxon>
    </lineage>
</organism>
<dbReference type="PROSITE" id="PS50928">
    <property type="entry name" value="ABC_TM1"/>
    <property type="match status" value="1"/>
</dbReference>
<evidence type="ECO:0000256" key="2">
    <source>
        <dbReference type="ARBA" id="ARBA00022448"/>
    </source>
</evidence>
<keyword evidence="2 6" id="KW-0813">Transport</keyword>
<evidence type="ECO:0000259" key="7">
    <source>
        <dbReference type="PROSITE" id="PS50928"/>
    </source>
</evidence>
<feature type="transmembrane region" description="Helical" evidence="6">
    <location>
        <begin position="289"/>
        <end position="308"/>
    </location>
</feature>
<feature type="domain" description="ABC transmembrane type-1" evidence="7">
    <location>
        <begin position="95"/>
        <end position="310"/>
    </location>
</feature>
<proteinExistence type="inferred from homology"/>